<feature type="repeat" description="ANK" evidence="3">
    <location>
        <begin position="160"/>
        <end position="192"/>
    </location>
</feature>
<dbReference type="CDD" id="cd17720">
    <property type="entry name" value="BRCT_Bard1_rpt2"/>
    <property type="match status" value="1"/>
</dbReference>
<dbReference type="PROSITE" id="PS50297">
    <property type="entry name" value="ANK_REP_REGION"/>
    <property type="match status" value="2"/>
</dbReference>
<accession>A0AAD8AET9</accession>
<sequence length="523" mass="58097">MLAYKEILIPQCVLNVYSQNIPEDPVNYSMCGHFCCKTCIKSKKNSCPVCGLPSLSSEITSDHLISNLISGMKIISDTIGIKSSVDDVKSQSCDASEGDKSSKPSGKRSSEECREISPHVETKEKKPRNSRSKNTATRRSVKTLASRNSEAKNVNKRNAKGETQLHTACIKGRTDLVKEYLEAGANPNTKDYAGWTPLLGFVNHGFIKIVELLLQFGAMVNVPGCENITPLHEAVSGGKLEIAKLLITYGADLEVRNIYGVIPRELTLTDEMKQVLNSASTITILKPIVETKPKKMEHHEMMIFSCDLDKEQQKQLVTFSNKFQIKILQKFAPEVTHIIVSADANNVCSSNRDVLHGILQGKWIINFDWIILCLETVTLIDPDAYEVKGTRHFPKSGAPMRGRINVEKQLPGILNGCHIFFAGLSSDFTVDNYKLTKADMLSLIRSGDGIILSREPDPEGIPLSECTVPYHASSGSSLSKCSHYIIYRRGRDEPKLKYNMAHIKSLPLQWLLNSLESFTLVEP</sequence>
<dbReference type="Gene3D" id="3.40.50.10190">
    <property type="entry name" value="BRCT domain"/>
    <property type="match status" value="2"/>
</dbReference>
<feature type="repeat" description="ANK" evidence="3">
    <location>
        <begin position="226"/>
        <end position="258"/>
    </location>
</feature>
<evidence type="ECO:0000256" key="1">
    <source>
        <dbReference type="ARBA" id="ARBA00022737"/>
    </source>
</evidence>
<protein>
    <recommendedName>
        <fullName evidence="5">BRCT domain-containing protein</fullName>
    </recommendedName>
</protein>
<feature type="compositionally biased region" description="Basic and acidic residues" evidence="4">
    <location>
        <begin position="97"/>
        <end position="124"/>
    </location>
</feature>
<dbReference type="GO" id="GO:0031436">
    <property type="term" value="C:BRCA1-BARD1 complex"/>
    <property type="evidence" value="ECO:0007669"/>
    <property type="project" value="TreeGrafter"/>
</dbReference>
<dbReference type="SMART" id="SM00248">
    <property type="entry name" value="ANK"/>
    <property type="match status" value="3"/>
</dbReference>
<reference evidence="6" key="2">
    <citation type="submission" date="2023-05" db="EMBL/GenBank/DDBJ databases">
        <authorList>
            <person name="Fouks B."/>
        </authorList>
    </citation>
    <scope>NUCLEOTIDE SEQUENCE</scope>
    <source>
        <strain evidence="6">Stay&amp;Tobe</strain>
        <tissue evidence="6">Testes</tissue>
    </source>
</reference>
<feature type="compositionally biased region" description="Polar residues" evidence="4">
    <location>
        <begin position="132"/>
        <end position="152"/>
    </location>
</feature>
<evidence type="ECO:0000256" key="4">
    <source>
        <dbReference type="SAM" id="MobiDB-lite"/>
    </source>
</evidence>
<dbReference type="SMART" id="SM00292">
    <property type="entry name" value="BRCT"/>
    <property type="match status" value="2"/>
</dbReference>
<dbReference type="Pfam" id="PF12796">
    <property type="entry name" value="Ank_2"/>
    <property type="match status" value="1"/>
</dbReference>
<dbReference type="Proteomes" id="UP001233999">
    <property type="component" value="Unassembled WGS sequence"/>
</dbReference>
<dbReference type="PANTHER" id="PTHR24171:SF8">
    <property type="entry name" value="BRCA1-ASSOCIATED RING DOMAIN PROTEIN 1"/>
    <property type="match status" value="1"/>
</dbReference>
<dbReference type="SUPFAM" id="SSF48403">
    <property type="entry name" value="Ankyrin repeat"/>
    <property type="match status" value="1"/>
</dbReference>
<evidence type="ECO:0000259" key="5">
    <source>
        <dbReference type="PROSITE" id="PS50172"/>
    </source>
</evidence>
<feature type="repeat" description="ANK" evidence="3">
    <location>
        <begin position="193"/>
        <end position="225"/>
    </location>
</feature>
<dbReference type="Pfam" id="PF00533">
    <property type="entry name" value="BRCT"/>
    <property type="match status" value="1"/>
</dbReference>
<dbReference type="SUPFAM" id="SSF57850">
    <property type="entry name" value="RING/U-box"/>
    <property type="match status" value="1"/>
</dbReference>
<dbReference type="EMBL" id="JASPKZ010001584">
    <property type="protein sequence ID" value="KAJ9597813.1"/>
    <property type="molecule type" value="Genomic_DNA"/>
</dbReference>
<evidence type="ECO:0000256" key="2">
    <source>
        <dbReference type="ARBA" id="ARBA00023043"/>
    </source>
</evidence>
<evidence type="ECO:0000313" key="7">
    <source>
        <dbReference type="Proteomes" id="UP001233999"/>
    </source>
</evidence>
<name>A0AAD8AET9_DIPPU</name>
<reference evidence="6" key="1">
    <citation type="journal article" date="2023" name="IScience">
        <title>Live-bearing cockroach genome reveals convergent evolutionary mechanisms linked to viviparity in insects and beyond.</title>
        <authorList>
            <person name="Fouks B."/>
            <person name="Harrison M.C."/>
            <person name="Mikhailova A.A."/>
            <person name="Marchal E."/>
            <person name="English S."/>
            <person name="Carruthers M."/>
            <person name="Jennings E.C."/>
            <person name="Chiamaka E.L."/>
            <person name="Frigard R.A."/>
            <person name="Pippel M."/>
            <person name="Attardo G.M."/>
            <person name="Benoit J.B."/>
            <person name="Bornberg-Bauer E."/>
            <person name="Tobe S.S."/>
        </authorList>
    </citation>
    <scope>NUCLEOTIDE SEQUENCE</scope>
    <source>
        <strain evidence="6">Stay&amp;Tobe</strain>
    </source>
</reference>
<keyword evidence="2 3" id="KW-0040">ANK repeat</keyword>
<dbReference type="CDD" id="cd17734">
    <property type="entry name" value="BRCT_Bard1_rpt1"/>
    <property type="match status" value="1"/>
</dbReference>
<dbReference type="PRINTS" id="PR01415">
    <property type="entry name" value="ANKYRIN"/>
</dbReference>
<dbReference type="PROSITE" id="PS50088">
    <property type="entry name" value="ANK_REPEAT"/>
    <property type="match status" value="3"/>
</dbReference>
<keyword evidence="7" id="KW-1185">Reference proteome</keyword>
<proteinExistence type="predicted"/>
<dbReference type="InterPro" id="IPR001357">
    <property type="entry name" value="BRCT_dom"/>
</dbReference>
<dbReference type="InterPro" id="IPR002110">
    <property type="entry name" value="Ankyrin_rpt"/>
</dbReference>
<dbReference type="SUPFAM" id="SSF52113">
    <property type="entry name" value="BRCT domain"/>
    <property type="match status" value="1"/>
</dbReference>
<gene>
    <name evidence="6" type="ORF">L9F63_011308</name>
</gene>
<organism evidence="6 7">
    <name type="scientific">Diploptera punctata</name>
    <name type="common">Pacific beetle cockroach</name>
    <dbReference type="NCBI Taxonomy" id="6984"/>
    <lineage>
        <taxon>Eukaryota</taxon>
        <taxon>Metazoa</taxon>
        <taxon>Ecdysozoa</taxon>
        <taxon>Arthropoda</taxon>
        <taxon>Hexapoda</taxon>
        <taxon>Insecta</taxon>
        <taxon>Pterygota</taxon>
        <taxon>Neoptera</taxon>
        <taxon>Polyneoptera</taxon>
        <taxon>Dictyoptera</taxon>
        <taxon>Blattodea</taxon>
        <taxon>Blaberoidea</taxon>
        <taxon>Blaberidae</taxon>
        <taxon>Diplopterinae</taxon>
        <taxon>Diploptera</taxon>
    </lineage>
</organism>
<evidence type="ECO:0000256" key="3">
    <source>
        <dbReference type="PROSITE-ProRule" id="PRU00023"/>
    </source>
</evidence>
<evidence type="ECO:0000313" key="6">
    <source>
        <dbReference type="EMBL" id="KAJ9597813.1"/>
    </source>
</evidence>
<dbReference type="AlphaFoldDB" id="A0AAD8AET9"/>
<keyword evidence="1" id="KW-0677">Repeat</keyword>
<feature type="region of interest" description="Disordered" evidence="4">
    <location>
        <begin position="90"/>
        <end position="160"/>
    </location>
</feature>
<dbReference type="Gene3D" id="3.30.40.10">
    <property type="entry name" value="Zinc/RING finger domain, C3HC4 (zinc finger)"/>
    <property type="match status" value="1"/>
</dbReference>
<dbReference type="GO" id="GO:0070531">
    <property type="term" value="C:BRCA1-A complex"/>
    <property type="evidence" value="ECO:0007669"/>
    <property type="project" value="TreeGrafter"/>
</dbReference>
<feature type="domain" description="BRCT" evidence="5">
    <location>
        <begin position="326"/>
        <end position="387"/>
    </location>
</feature>
<dbReference type="InterPro" id="IPR036420">
    <property type="entry name" value="BRCT_dom_sf"/>
</dbReference>
<dbReference type="GO" id="GO:0085020">
    <property type="term" value="P:protein K6-linked ubiquitination"/>
    <property type="evidence" value="ECO:0007669"/>
    <property type="project" value="TreeGrafter"/>
</dbReference>
<dbReference type="Gene3D" id="1.25.40.20">
    <property type="entry name" value="Ankyrin repeat-containing domain"/>
    <property type="match status" value="1"/>
</dbReference>
<dbReference type="InterPro" id="IPR013083">
    <property type="entry name" value="Znf_RING/FYVE/PHD"/>
</dbReference>
<dbReference type="GO" id="GO:0004842">
    <property type="term" value="F:ubiquitin-protein transferase activity"/>
    <property type="evidence" value="ECO:0007669"/>
    <property type="project" value="TreeGrafter"/>
</dbReference>
<dbReference type="InterPro" id="IPR036770">
    <property type="entry name" value="Ankyrin_rpt-contain_sf"/>
</dbReference>
<comment type="caution">
    <text evidence="6">The sequence shown here is derived from an EMBL/GenBank/DDBJ whole genome shotgun (WGS) entry which is preliminary data.</text>
</comment>
<dbReference type="PANTHER" id="PTHR24171">
    <property type="entry name" value="ANKYRIN REPEAT DOMAIN-CONTAINING PROTEIN 39-RELATED"/>
    <property type="match status" value="1"/>
</dbReference>
<dbReference type="PROSITE" id="PS50172">
    <property type="entry name" value="BRCT"/>
    <property type="match status" value="1"/>
</dbReference>